<dbReference type="GO" id="GO:0005763">
    <property type="term" value="C:mitochondrial small ribosomal subunit"/>
    <property type="evidence" value="ECO:0007669"/>
    <property type="project" value="InterPro"/>
</dbReference>
<evidence type="ECO:0000313" key="2">
    <source>
        <dbReference type="WBParaSite" id="PSAMB.scaffold892size39221.g9432.t1"/>
    </source>
</evidence>
<dbReference type="Gene3D" id="2.40.50.140">
    <property type="entry name" value="Nucleic acid-binding proteins"/>
    <property type="match status" value="1"/>
</dbReference>
<evidence type="ECO:0000313" key="1">
    <source>
        <dbReference type="Proteomes" id="UP000887566"/>
    </source>
</evidence>
<name>A0A914XPL6_9BILA</name>
<dbReference type="GO" id="GO:0003735">
    <property type="term" value="F:structural constituent of ribosome"/>
    <property type="evidence" value="ECO:0007669"/>
    <property type="project" value="InterPro"/>
</dbReference>
<keyword evidence="1" id="KW-1185">Reference proteome</keyword>
<organism evidence="1 2">
    <name type="scientific">Plectus sambesii</name>
    <dbReference type="NCBI Taxonomy" id="2011161"/>
    <lineage>
        <taxon>Eukaryota</taxon>
        <taxon>Metazoa</taxon>
        <taxon>Ecdysozoa</taxon>
        <taxon>Nematoda</taxon>
        <taxon>Chromadorea</taxon>
        <taxon>Plectida</taxon>
        <taxon>Plectina</taxon>
        <taxon>Plectoidea</taxon>
        <taxon>Plectidae</taxon>
        <taxon>Plectus</taxon>
    </lineage>
</organism>
<dbReference type="PANTHER" id="PTHR24088:SF0">
    <property type="entry name" value="SMALL RIBOSOMAL SUBUNIT PROTEIN US17M"/>
    <property type="match status" value="1"/>
</dbReference>
<dbReference type="AlphaFoldDB" id="A0A914XPL6"/>
<dbReference type="PANTHER" id="PTHR24088">
    <property type="entry name" value="28S RIBOSOMAL PROTEIN S17, MITOCHONDRIAL"/>
    <property type="match status" value="1"/>
</dbReference>
<reference evidence="2" key="1">
    <citation type="submission" date="2022-11" db="UniProtKB">
        <authorList>
            <consortium name="WormBaseParasite"/>
        </authorList>
    </citation>
    <scope>IDENTIFICATION</scope>
</reference>
<dbReference type="GO" id="GO:0032543">
    <property type="term" value="P:mitochondrial translation"/>
    <property type="evidence" value="ECO:0007669"/>
    <property type="project" value="TreeGrafter"/>
</dbReference>
<dbReference type="InterPro" id="IPR012340">
    <property type="entry name" value="NA-bd_OB-fold"/>
</dbReference>
<dbReference type="InterPro" id="IPR039193">
    <property type="entry name" value="Ribosomal_uS17m_metazoa"/>
</dbReference>
<proteinExistence type="predicted"/>
<protein>
    <submittedName>
        <fullName evidence="2">Mitochondrial ribosomal protein S17</fullName>
    </submittedName>
</protein>
<sequence length="173" mass="19784">MSRFIQKSQVPIDFLMGRVVKLSSVGLDRKSCAQVRVRRNEYNSYLHQFYAKSEDFWAFDGQGGARLGDLVLIRQMTEPLTRKVQHQVERTVFKHGNIVDPITKRRVVQDEFVDESLAKKALIEKVLLGDKKTPAAPEDEQEALGFDEEHEAQLERLHNLRLSDSSPSSSSSR</sequence>
<dbReference type="Proteomes" id="UP000887566">
    <property type="component" value="Unplaced"/>
</dbReference>
<dbReference type="SUPFAM" id="SSF50249">
    <property type="entry name" value="Nucleic acid-binding proteins"/>
    <property type="match status" value="1"/>
</dbReference>
<dbReference type="WBParaSite" id="PSAMB.scaffold892size39221.g9432.t1">
    <property type="protein sequence ID" value="PSAMB.scaffold892size39221.g9432.t1"/>
    <property type="gene ID" value="PSAMB.scaffold892size39221.g9432"/>
</dbReference>
<accession>A0A914XPL6</accession>